<dbReference type="AlphaFoldDB" id="A0A2M7Z604"/>
<comment type="caution">
    <text evidence="1">The sequence shown here is derived from an EMBL/GenBank/DDBJ whole genome shotgun (WGS) entry which is preliminary data.</text>
</comment>
<dbReference type="Proteomes" id="UP000230843">
    <property type="component" value="Unassembled WGS sequence"/>
</dbReference>
<gene>
    <name evidence="1" type="ORF">CO137_03565</name>
</gene>
<accession>A0A2M7Z604</accession>
<evidence type="ECO:0000313" key="1">
    <source>
        <dbReference type="EMBL" id="PJA89561.1"/>
    </source>
</evidence>
<name>A0A2M7Z604_9BACT</name>
<organism evidence="1 2">
    <name type="scientific">Candidatus Magasanikbacteria bacterium CG_4_9_14_3_um_filter_32_9</name>
    <dbReference type="NCBI Taxonomy" id="1974644"/>
    <lineage>
        <taxon>Bacteria</taxon>
        <taxon>Candidatus Magasanikiibacteriota</taxon>
    </lineage>
</organism>
<protein>
    <submittedName>
        <fullName evidence="1">Uncharacterized protein</fullName>
    </submittedName>
</protein>
<proteinExistence type="predicted"/>
<evidence type="ECO:0000313" key="2">
    <source>
        <dbReference type="Proteomes" id="UP000230843"/>
    </source>
</evidence>
<reference evidence="2" key="1">
    <citation type="submission" date="2017-09" db="EMBL/GenBank/DDBJ databases">
        <title>Depth-based differentiation of microbial function through sediment-hosted aquifers and enrichment of novel symbionts in the deep terrestrial subsurface.</title>
        <authorList>
            <person name="Probst A.J."/>
            <person name="Ladd B."/>
            <person name="Jarett J.K."/>
            <person name="Geller-Mcgrath D.E."/>
            <person name="Sieber C.M.K."/>
            <person name="Emerson J.B."/>
            <person name="Anantharaman K."/>
            <person name="Thomas B.C."/>
            <person name="Malmstrom R."/>
            <person name="Stieglmeier M."/>
            <person name="Klingl A."/>
            <person name="Woyke T."/>
            <person name="Ryan C.M."/>
            <person name="Banfield J.F."/>
        </authorList>
    </citation>
    <scope>NUCLEOTIDE SEQUENCE [LARGE SCALE GENOMIC DNA]</scope>
</reference>
<dbReference type="EMBL" id="PFVJ01000077">
    <property type="protein sequence ID" value="PJA89561.1"/>
    <property type="molecule type" value="Genomic_DNA"/>
</dbReference>
<sequence>MSQEKTTLRDWCQSNEPAENLLFKDVFYKQIGFILDTLVGLLASSLASSYEEYTEIRDKVVVIAKHSSKSVILPVYQISLRTVTITMRYNFYDWKVSIESENEIENDFMELFDQTTKISSCYCEGFPENLVFGPYEKNKKQFTCEIKNDYDLYMFFYILARQMKEM</sequence>